<dbReference type="InterPro" id="IPR010982">
    <property type="entry name" value="Lambda_DNA-bd_dom_sf"/>
</dbReference>
<keyword evidence="2" id="KW-1185">Reference proteome</keyword>
<dbReference type="Proteomes" id="UP000887104">
    <property type="component" value="Unassembled WGS sequence"/>
</dbReference>
<accession>A0ABQ4PIF0</accession>
<protein>
    <recommendedName>
        <fullName evidence="3">HTH cro/C1-type domain-containing protein</fullName>
    </recommendedName>
</protein>
<comment type="caution">
    <text evidence="1">The sequence shown here is derived from an EMBL/GenBank/DDBJ whole genome shotgun (WGS) entry which is preliminary data.</text>
</comment>
<evidence type="ECO:0000313" key="2">
    <source>
        <dbReference type="Proteomes" id="UP000887104"/>
    </source>
</evidence>
<dbReference type="EMBL" id="BPEY01000045">
    <property type="protein sequence ID" value="GIU47214.1"/>
    <property type="molecule type" value="Genomic_DNA"/>
</dbReference>
<reference evidence="1" key="1">
    <citation type="submission" date="2021-05" db="EMBL/GenBank/DDBJ databases">
        <title>Molecular characterization for Shewanella algae harboring chromosomal blaOXA-55-like strains isolated from clinical and environment sample.</title>
        <authorList>
            <person name="Ohama Y."/>
            <person name="Aoki K."/>
            <person name="Harada S."/>
            <person name="Moriya K."/>
            <person name="Ishii Y."/>
            <person name="Tateda K."/>
        </authorList>
    </citation>
    <scope>NUCLEOTIDE SEQUENCE</scope>
    <source>
        <strain evidence="1">JCM 11563</strain>
    </source>
</reference>
<gene>
    <name evidence="1" type="ORF">TUM4438_25630</name>
</gene>
<dbReference type="SUPFAM" id="SSF47413">
    <property type="entry name" value="lambda repressor-like DNA-binding domains"/>
    <property type="match status" value="1"/>
</dbReference>
<proteinExistence type="predicted"/>
<name>A0ABQ4PIF0_9GAMM</name>
<evidence type="ECO:0000313" key="1">
    <source>
        <dbReference type="EMBL" id="GIU47214.1"/>
    </source>
</evidence>
<evidence type="ECO:0008006" key="3">
    <source>
        <dbReference type="Google" id="ProtNLM"/>
    </source>
</evidence>
<dbReference type="RefSeq" id="WP_220781554.1">
    <property type="nucleotide sequence ID" value="NZ_BPEY01000045.1"/>
</dbReference>
<sequence length="486" mass="55873">MDNKNEILFPIDASEKHPYTKEVIELAERSGISITKIGEILGWSQSYVSQLKSGKGRAKVSDLEPLISLLSPRLPGDRFYNYTVFREARPILPSDWEQLVLMTGLVAESEQTKEGRYPLGDDDIDTIAKQHHQVLEQLDENGEAYRSFNTYNSPVTTFKRSKVIAERVRESLDTYQAERKKQFDRQTERDEELKHWTVRILNSLPSVEGLSDQAAEIEDALIRYIKPRYEQENEDAHISSYEYGKTELVNVCREAAHVLNLPSLVSDYKQEDYLNSSESDQVLAPAEHAKRLLEKLELYQNSFEENQLDKQQRFRLKGLFKKDCLTKIKDIKITDPRSLPSWGSYGQELFGGMVRKVFRDINTPPYEINLSEAFELWATGLEYDVDEETVQVCGKVFHSEALGDGQLTIHELNSRKFVYLIVFPCKELNRQVTLLSNQLSAIELIEHIKIEAESLNWTEQLPALLSKIKSALSQNGYRVPGIRAVY</sequence>
<organism evidence="1 2">
    <name type="scientific">Shewanella sairae</name>
    <dbReference type="NCBI Taxonomy" id="190310"/>
    <lineage>
        <taxon>Bacteria</taxon>
        <taxon>Pseudomonadati</taxon>
        <taxon>Pseudomonadota</taxon>
        <taxon>Gammaproteobacteria</taxon>
        <taxon>Alteromonadales</taxon>
        <taxon>Shewanellaceae</taxon>
        <taxon>Shewanella</taxon>
    </lineage>
</organism>
<dbReference type="CDD" id="cd00093">
    <property type="entry name" value="HTH_XRE"/>
    <property type="match status" value="1"/>
</dbReference>
<dbReference type="InterPro" id="IPR001387">
    <property type="entry name" value="Cro/C1-type_HTH"/>
</dbReference>